<dbReference type="InterPro" id="IPR026891">
    <property type="entry name" value="Fn3-like"/>
</dbReference>
<dbReference type="SUPFAM" id="SSF52279">
    <property type="entry name" value="Beta-D-glucan exohydrolase, C-terminal domain"/>
    <property type="match status" value="1"/>
</dbReference>
<evidence type="ECO:0000313" key="14">
    <source>
        <dbReference type="EMBL" id="ORX98678.1"/>
    </source>
</evidence>
<dbReference type="GO" id="GO:0031222">
    <property type="term" value="P:arabinan catabolic process"/>
    <property type="evidence" value="ECO:0007669"/>
    <property type="project" value="TreeGrafter"/>
</dbReference>
<dbReference type="InterPro" id="IPR036881">
    <property type="entry name" value="Glyco_hydro_3_C_sf"/>
</dbReference>
<dbReference type="Gene3D" id="3.20.20.300">
    <property type="entry name" value="Glycoside hydrolase, family 3, N-terminal domain"/>
    <property type="match status" value="1"/>
</dbReference>
<evidence type="ECO:0000256" key="12">
    <source>
        <dbReference type="SAM" id="SignalP"/>
    </source>
</evidence>
<keyword evidence="15" id="KW-1185">Reference proteome</keyword>
<sequence>MLLTWLLTLASSIHASIPPTIPKHAPRSSSRESFLNNLVSSMSLPELVQQLHLTFADSLLGPFSNFSLYNLTTSPTPGSAIGIVHDWYPLNTSHYNALQRLNLDLSRLKIPFLHYGECLHGVASFNQSMFPQPIAMAASWDTELVGRVGGAIAKEARSIGVHACLAPVLDLCKDPRWGRCQEDWGEDKILTAHMGVAFSSGLSKNGSWSDGEAVVPVMKHFAAHGAPQGGSNGAPFVGHGNREVLEEHLAPFRAAVEIGGVGGVMMAYHELDDVPSHVNPMLYEQMEQWGFGGVVGMKQLQVGHRVAKDAADAIGQWFNAGGMVQYYDYPLDTYLNATLGLVANGTVKEDLLRAKVKRVLGVKYDLGLFENPYIPDDVDPYQITIDHIPLTLEAAQKSITLLENRNHTLPFNLEKQALRKIALIGPFGDILNYGDYSGQYGAYPVANSSTIRQGILNHLSGTDTQLVTSMGANTWLYNSHYPIPPYLLSANGMSGGLLATYYAHTNFTQPMVQKIEIPTTTWGLYPPPGLPSNNFSAIWEGDINIPVDGDIDGWLGVALGPNTTAKLYIDGALHVEVPLTTDGNFLSNIPERSYSIVNSTLQPPGSKAFTFQLGAVHKVRLEYQTWNLYQKIENIGSLNAQVMLFWNLVDRSAAVQKSVSIAKDADVIVLAVGSAWNSDGESGDRGTMGLSANQTALADAIFALGKPVVMILQGGRPFAIPEHYGKAAAVLDAYFPGQSGGQAIADVLFGTVNPGGRVPISVPIHVGQLPVYYNYKQTARKKAYTDIESFPQYSFGYGLSYTTFNTSNYHGGTVRAGASTNFTGNDTIVFEADVTNTGPMDGSHVVQIYLLQRVSQITQPMKQLVAFQRVYVGKGETVTARLVMDVQRYLRILNRKYEWEVERGRYVFAMLDNGGFDALWNWNAGGNVTLECS</sequence>
<keyword evidence="3" id="KW-0858">Xylan degradation</keyword>
<feature type="signal peptide" evidence="12">
    <location>
        <begin position="1"/>
        <end position="15"/>
    </location>
</feature>
<dbReference type="GO" id="GO:0045493">
    <property type="term" value="P:xylan catabolic process"/>
    <property type="evidence" value="ECO:0007669"/>
    <property type="project" value="UniProtKB-KW"/>
</dbReference>
<dbReference type="Gene3D" id="3.40.50.1700">
    <property type="entry name" value="Glycoside hydrolase family 3 C-terminal domain"/>
    <property type="match status" value="2"/>
</dbReference>
<dbReference type="EMBL" id="MCFA01000211">
    <property type="protein sequence ID" value="ORX98678.1"/>
    <property type="molecule type" value="Genomic_DNA"/>
</dbReference>
<dbReference type="SUPFAM" id="SSF51445">
    <property type="entry name" value="(Trans)glycosidases"/>
    <property type="match status" value="1"/>
</dbReference>
<dbReference type="PROSITE" id="PS51820">
    <property type="entry name" value="PA14"/>
    <property type="match status" value="1"/>
</dbReference>
<keyword evidence="6" id="KW-0325">Glycoprotein</keyword>
<dbReference type="InterPro" id="IPR013783">
    <property type="entry name" value="Ig-like_fold"/>
</dbReference>
<organism evidence="14 15">
    <name type="scientific">Clohesyomyces aquaticus</name>
    <dbReference type="NCBI Taxonomy" id="1231657"/>
    <lineage>
        <taxon>Eukaryota</taxon>
        <taxon>Fungi</taxon>
        <taxon>Dikarya</taxon>
        <taxon>Ascomycota</taxon>
        <taxon>Pezizomycotina</taxon>
        <taxon>Dothideomycetes</taxon>
        <taxon>Pleosporomycetidae</taxon>
        <taxon>Pleosporales</taxon>
        <taxon>Lindgomycetaceae</taxon>
        <taxon>Clohesyomyces</taxon>
    </lineage>
</organism>
<evidence type="ECO:0000256" key="11">
    <source>
        <dbReference type="ARBA" id="ARBA00026107"/>
    </source>
</evidence>
<evidence type="ECO:0000256" key="2">
    <source>
        <dbReference type="ARBA" id="ARBA00005336"/>
    </source>
</evidence>
<evidence type="ECO:0000256" key="3">
    <source>
        <dbReference type="ARBA" id="ARBA00022651"/>
    </source>
</evidence>
<comment type="caution">
    <text evidence="14">The sequence shown here is derived from an EMBL/GenBank/DDBJ whole genome shotgun (WGS) entry which is preliminary data.</text>
</comment>
<dbReference type="Pfam" id="PF00933">
    <property type="entry name" value="Glyco_hydro_3"/>
    <property type="match status" value="1"/>
</dbReference>
<dbReference type="AlphaFoldDB" id="A0A1Y1YL12"/>
<reference evidence="14 15" key="1">
    <citation type="submission" date="2016-07" db="EMBL/GenBank/DDBJ databases">
        <title>Pervasive Adenine N6-methylation of Active Genes in Fungi.</title>
        <authorList>
            <consortium name="DOE Joint Genome Institute"/>
            <person name="Mondo S.J."/>
            <person name="Dannebaum R.O."/>
            <person name="Kuo R.C."/>
            <person name="Labutti K."/>
            <person name="Haridas S."/>
            <person name="Kuo A."/>
            <person name="Salamov A."/>
            <person name="Ahrendt S.R."/>
            <person name="Lipzen A."/>
            <person name="Sullivan W."/>
            <person name="Andreopoulos W.B."/>
            <person name="Clum A."/>
            <person name="Lindquist E."/>
            <person name="Daum C."/>
            <person name="Ramamoorthy G.K."/>
            <person name="Gryganskyi A."/>
            <person name="Culley D."/>
            <person name="Magnuson J.K."/>
            <person name="James T.Y."/>
            <person name="O'Malley M.A."/>
            <person name="Stajich J.E."/>
            <person name="Spatafora J.W."/>
            <person name="Visel A."/>
            <person name="Grigoriev I.V."/>
        </authorList>
    </citation>
    <scope>NUCLEOTIDE SEQUENCE [LARGE SCALE GENOMIC DNA]</scope>
    <source>
        <strain evidence="14 15">CBS 115471</strain>
    </source>
</reference>
<keyword evidence="9" id="KW-0624">Polysaccharide degradation</keyword>
<evidence type="ECO:0000256" key="5">
    <source>
        <dbReference type="ARBA" id="ARBA00022801"/>
    </source>
</evidence>
<dbReference type="InterPro" id="IPR017853">
    <property type="entry name" value="GH"/>
</dbReference>
<dbReference type="OrthoDB" id="2123594at2759"/>
<comment type="similarity">
    <text evidence="2">Belongs to the glycosyl hydrolase 3 family.</text>
</comment>
<accession>A0A1Y1YL12</accession>
<evidence type="ECO:0000256" key="7">
    <source>
        <dbReference type="ARBA" id="ARBA00023277"/>
    </source>
</evidence>
<keyword evidence="4 12" id="KW-0732">Signal</keyword>
<evidence type="ECO:0000313" key="15">
    <source>
        <dbReference type="Proteomes" id="UP000193144"/>
    </source>
</evidence>
<comment type="pathway">
    <text evidence="1">Glycan degradation; xylan degradation.</text>
</comment>
<comment type="catalytic activity">
    <reaction evidence="10">
        <text>Hydrolysis of (1-&gt;4)-beta-D-xylans, to remove successive D-xylose residues from the non-reducing termini.</text>
        <dbReference type="EC" id="3.2.1.37"/>
    </reaction>
</comment>
<dbReference type="InterPro" id="IPR037524">
    <property type="entry name" value="PA14/GLEYA"/>
</dbReference>
<gene>
    <name evidence="14" type="ORF">BCR34DRAFT_495921</name>
</gene>
<evidence type="ECO:0000256" key="4">
    <source>
        <dbReference type="ARBA" id="ARBA00022729"/>
    </source>
</evidence>
<dbReference type="Pfam" id="PF01915">
    <property type="entry name" value="Glyco_hydro_3_C"/>
    <property type="match status" value="1"/>
</dbReference>
<proteinExistence type="inferred from homology"/>
<feature type="domain" description="PA14" evidence="13">
    <location>
        <begin position="492"/>
        <end position="663"/>
    </location>
</feature>
<dbReference type="PANTHER" id="PTHR42721">
    <property type="entry name" value="SUGAR HYDROLASE-RELATED"/>
    <property type="match status" value="1"/>
</dbReference>
<dbReference type="GO" id="GO:0046556">
    <property type="term" value="F:alpha-L-arabinofuranosidase activity"/>
    <property type="evidence" value="ECO:0007669"/>
    <property type="project" value="TreeGrafter"/>
</dbReference>
<dbReference type="InterPro" id="IPR002772">
    <property type="entry name" value="Glyco_hydro_3_C"/>
</dbReference>
<dbReference type="Proteomes" id="UP000193144">
    <property type="component" value="Unassembled WGS sequence"/>
</dbReference>
<dbReference type="STRING" id="1231657.A0A1Y1YL12"/>
<name>A0A1Y1YL12_9PLEO</name>
<keyword evidence="5 14" id="KW-0378">Hydrolase</keyword>
<keyword evidence="8" id="KW-0326">Glycosidase</keyword>
<keyword evidence="7" id="KW-0119">Carbohydrate metabolism</keyword>
<protein>
    <recommendedName>
        <fullName evidence="11">xylan 1,4-beta-xylosidase</fullName>
        <ecNumber evidence="11">3.2.1.37</ecNumber>
    </recommendedName>
</protein>
<dbReference type="InterPro" id="IPR036962">
    <property type="entry name" value="Glyco_hydro_3_N_sf"/>
</dbReference>
<dbReference type="InterPro" id="IPR001764">
    <property type="entry name" value="Glyco_hydro_3_N"/>
</dbReference>
<feature type="chain" id="PRO_5012530815" description="xylan 1,4-beta-xylosidase" evidence="12">
    <location>
        <begin position="16"/>
        <end position="933"/>
    </location>
</feature>
<dbReference type="Pfam" id="PF14310">
    <property type="entry name" value="Fn3-like"/>
    <property type="match status" value="1"/>
</dbReference>
<dbReference type="SMART" id="SM01217">
    <property type="entry name" value="Fn3_like"/>
    <property type="match status" value="1"/>
</dbReference>
<dbReference type="GO" id="GO:0009044">
    <property type="term" value="F:xylan 1,4-beta-xylosidase activity"/>
    <property type="evidence" value="ECO:0007669"/>
    <property type="project" value="UniProtKB-EC"/>
</dbReference>
<evidence type="ECO:0000256" key="6">
    <source>
        <dbReference type="ARBA" id="ARBA00023180"/>
    </source>
</evidence>
<evidence type="ECO:0000256" key="10">
    <source>
        <dbReference type="ARBA" id="ARBA00024574"/>
    </source>
</evidence>
<evidence type="ECO:0000256" key="1">
    <source>
        <dbReference type="ARBA" id="ARBA00004851"/>
    </source>
</evidence>
<evidence type="ECO:0000256" key="8">
    <source>
        <dbReference type="ARBA" id="ARBA00023295"/>
    </source>
</evidence>
<evidence type="ECO:0000259" key="13">
    <source>
        <dbReference type="PROSITE" id="PS51820"/>
    </source>
</evidence>
<dbReference type="InterPro" id="IPR044993">
    <property type="entry name" value="BXL"/>
</dbReference>
<dbReference type="Gene3D" id="2.60.40.10">
    <property type="entry name" value="Immunoglobulins"/>
    <property type="match status" value="1"/>
</dbReference>
<evidence type="ECO:0000256" key="9">
    <source>
        <dbReference type="ARBA" id="ARBA00023326"/>
    </source>
</evidence>
<dbReference type="PANTHER" id="PTHR42721:SF3">
    <property type="entry name" value="BETA-D-XYLOSIDASE 5-RELATED"/>
    <property type="match status" value="1"/>
</dbReference>
<dbReference type="EC" id="3.2.1.37" evidence="11"/>
<dbReference type="PRINTS" id="PR00133">
    <property type="entry name" value="GLHYDRLASE3"/>
</dbReference>